<feature type="compositionally biased region" description="Polar residues" evidence="1">
    <location>
        <begin position="1"/>
        <end position="19"/>
    </location>
</feature>
<dbReference type="AlphaFoldDB" id="A0AAN2CC38"/>
<proteinExistence type="predicted"/>
<feature type="region of interest" description="Disordered" evidence="1">
    <location>
        <begin position="1"/>
        <end position="47"/>
    </location>
</feature>
<evidence type="ECO:0000256" key="1">
    <source>
        <dbReference type="SAM" id="MobiDB-lite"/>
    </source>
</evidence>
<organism evidence="2 3">
    <name type="scientific">Klebsiella quasipneumoniae subsp. quasipneumoniae</name>
    <dbReference type="NCBI Taxonomy" id="1667327"/>
    <lineage>
        <taxon>Bacteria</taxon>
        <taxon>Pseudomonadati</taxon>
        <taxon>Pseudomonadota</taxon>
        <taxon>Gammaproteobacteria</taxon>
        <taxon>Enterobacterales</taxon>
        <taxon>Enterobacteriaceae</taxon>
        <taxon>Klebsiella/Raoultella group</taxon>
        <taxon>Klebsiella</taxon>
        <taxon>Klebsiella pneumoniae complex</taxon>
    </lineage>
</organism>
<evidence type="ECO:0000313" key="3">
    <source>
        <dbReference type="Proteomes" id="UP001058353"/>
    </source>
</evidence>
<sequence>MSKNAPPNKQKNQPGNAAPNTGIAGESEQPVSGKTSSSRAGRAMVAI</sequence>
<dbReference type="Proteomes" id="UP001058353">
    <property type="component" value="Chromosome"/>
</dbReference>
<evidence type="ECO:0000313" key="2">
    <source>
        <dbReference type="EMBL" id="BDO11738.1"/>
    </source>
</evidence>
<name>A0AAN2CC38_9ENTR</name>
<accession>A0AAN2CC38</accession>
<feature type="compositionally biased region" description="Polar residues" evidence="1">
    <location>
        <begin position="29"/>
        <end position="39"/>
    </location>
</feature>
<protein>
    <submittedName>
        <fullName evidence="2">Uncharacterized protein</fullName>
    </submittedName>
</protein>
<gene>
    <name evidence="2" type="ORF">KAM644c_08040</name>
</gene>
<dbReference type="EMBL" id="AP026407">
    <property type="protein sequence ID" value="BDO11738.1"/>
    <property type="molecule type" value="Genomic_DNA"/>
</dbReference>
<reference evidence="2" key="1">
    <citation type="submission" date="2022-07" db="EMBL/GenBank/DDBJ databases">
        <title>Complete genome sequence of carbapenem-resistant Klebsiella spp. in Japan.</title>
        <authorList>
            <person name="Maehana S."/>
            <person name="Suzuki M."/>
            <person name="Kitasato H."/>
        </authorList>
    </citation>
    <scope>NUCLEOTIDE SEQUENCE</scope>
    <source>
        <strain evidence="2">KAM644</strain>
    </source>
</reference>